<evidence type="ECO:0000313" key="1">
    <source>
        <dbReference type="EMBL" id="CAK7340093.1"/>
    </source>
</evidence>
<dbReference type="AlphaFoldDB" id="A0AAV1RX97"/>
<dbReference type="Proteomes" id="UP001314170">
    <property type="component" value="Unassembled WGS sequence"/>
</dbReference>
<name>A0AAV1RX97_9ROSI</name>
<reference evidence="1 2" key="1">
    <citation type="submission" date="2024-01" db="EMBL/GenBank/DDBJ databases">
        <authorList>
            <person name="Waweru B."/>
        </authorList>
    </citation>
    <scope>NUCLEOTIDE SEQUENCE [LARGE SCALE GENOMIC DNA]</scope>
</reference>
<organism evidence="1 2">
    <name type="scientific">Dovyalis caffra</name>
    <dbReference type="NCBI Taxonomy" id="77055"/>
    <lineage>
        <taxon>Eukaryota</taxon>
        <taxon>Viridiplantae</taxon>
        <taxon>Streptophyta</taxon>
        <taxon>Embryophyta</taxon>
        <taxon>Tracheophyta</taxon>
        <taxon>Spermatophyta</taxon>
        <taxon>Magnoliopsida</taxon>
        <taxon>eudicotyledons</taxon>
        <taxon>Gunneridae</taxon>
        <taxon>Pentapetalae</taxon>
        <taxon>rosids</taxon>
        <taxon>fabids</taxon>
        <taxon>Malpighiales</taxon>
        <taxon>Salicaceae</taxon>
        <taxon>Flacourtieae</taxon>
        <taxon>Dovyalis</taxon>
    </lineage>
</organism>
<protein>
    <submittedName>
        <fullName evidence="1">Uncharacterized protein</fullName>
    </submittedName>
</protein>
<evidence type="ECO:0000313" key="2">
    <source>
        <dbReference type="Proteomes" id="UP001314170"/>
    </source>
</evidence>
<accession>A0AAV1RX97</accession>
<keyword evidence="2" id="KW-1185">Reference proteome</keyword>
<feature type="non-terminal residue" evidence="1">
    <location>
        <position position="52"/>
    </location>
</feature>
<proteinExistence type="predicted"/>
<comment type="caution">
    <text evidence="1">The sequence shown here is derived from an EMBL/GenBank/DDBJ whole genome shotgun (WGS) entry which is preliminary data.</text>
</comment>
<dbReference type="EMBL" id="CAWUPB010001159">
    <property type="protein sequence ID" value="CAK7340093.1"/>
    <property type="molecule type" value="Genomic_DNA"/>
</dbReference>
<sequence length="52" mass="6039">MARKLMVGYVWARNLLLCKRLILGETKEVTSSSFLDLLPSPPVLKRYIFLEE</sequence>
<gene>
    <name evidence="1" type="ORF">DCAF_LOCUS15174</name>
</gene>